<dbReference type="SMART" id="SM00409">
    <property type="entry name" value="IG"/>
    <property type="match status" value="1"/>
</dbReference>
<dbReference type="Gene3D" id="2.60.40.10">
    <property type="entry name" value="Immunoglobulins"/>
    <property type="match status" value="1"/>
</dbReference>
<gene>
    <name evidence="4" type="ORF">IRJ41_021857</name>
</gene>
<keyword evidence="1" id="KW-1133">Transmembrane helix</keyword>
<dbReference type="PANTHER" id="PTHR21063:SF4">
    <property type="entry name" value="CD48 ANTIGEN-RELATED"/>
    <property type="match status" value="1"/>
</dbReference>
<keyword evidence="2" id="KW-0732">Signal</keyword>
<organism evidence="4 5">
    <name type="scientific">Triplophysa rosa</name>
    <name type="common">Cave loach</name>
    <dbReference type="NCBI Taxonomy" id="992332"/>
    <lineage>
        <taxon>Eukaryota</taxon>
        <taxon>Metazoa</taxon>
        <taxon>Chordata</taxon>
        <taxon>Craniata</taxon>
        <taxon>Vertebrata</taxon>
        <taxon>Euteleostomi</taxon>
        <taxon>Actinopterygii</taxon>
        <taxon>Neopterygii</taxon>
        <taxon>Teleostei</taxon>
        <taxon>Ostariophysi</taxon>
        <taxon>Cypriniformes</taxon>
        <taxon>Nemacheilidae</taxon>
        <taxon>Triplophysa</taxon>
    </lineage>
</organism>
<dbReference type="InterPro" id="IPR013106">
    <property type="entry name" value="Ig_V-set"/>
</dbReference>
<feature type="transmembrane region" description="Helical" evidence="1">
    <location>
        <begin position="157"/>
        <end position="180"/>
    </location>
</feature>
<dbReference type="Proteomes" id="UP001059041">
    <property type="component" value="Linkage Group LG25"/>
</dbReference>
<reference evidence="4" key="1">
    <citation type="submission" date="2021-02" db="EMBL/GenBank/DDBJ databases">
        <title>Comparative genomics reveals that relaxation of natural selection precedes convergent phenotypic evolution of cavefish.</title>
        <authorList>
            <person name="Peng Z."/>
        </authorList>
    </citation>
    <scope>NUCLEOTIDE SEQUENCE</scope>
    <source>
        <tissue evidence="4">Muscle</tissue>
    </source>
</reference>
<evidence type="ECO:0000256" key="1">
    <source>
        <dbReference type="SAM" id="Phobius"/>
    </source>
</evidence>
<keyword evidence="1" id="KW-0472">Membrane</keyword>
<name>A0A9W7T782_TRIRA</name>
<dbReference type="SUPFAM" id="SSF48726">
    <property type="entry name" value="Immunoglobulin"/>
    <property type="match status" value="1"/>
</dbReference>
<evidence type="ECO:0000313" key="5">
    <source>
        <dbReference type="Proteomes" id="UP001059041"/>
    </source>
</evidence>
<dbReference type="PANTHER" id="PTHR21063">
    <property type="entry name" value="LFA-3"/>
    <property type="match status" value="1"/>
</dbReference>
<comment type="caution">
    <text evidence="4">The sequence shown here is derived from an EMBL/GenBank/DDBJ whole genome shotgun (WGS) entry which is preliminary data.</text>
</comment>
<evidence type="ECO:0000259" key="3">
    <source>
        <dbReference type="SMART" id="SM00409"/>
    </source>
</evidence>
<evidence type="ECO:0000313" key="4">
    <source>
        <dbReference type="EMBL" id="KAI7791546.1"/>
    </source>
</evidence>
<dbReference type="InterPro" id="IPR036179">
    <property type="entry name" value="Ig-like_dom_sf"/>
</dbReference>
<feature type="non-terminal residue" evidence="4">
    <location>
        <position position="190"/>
    </location>
</feature>
<dbReference type="InterPro" id="IPR003599">
    <property type="entry name" value="Ig_sub"/>
</dbReference>
<dbReference type="InterPro" id="IPR013783">
    <property type="entry name" value="Ig-like_fold"/>
</dbReference>
<keyword evidence="1" id="KW-0812">Transmembrane</keyword>
<feature type="signal peptide" evidence="2">
    <location>
        <begin position="1"/>
        <end position="19"/>
    </location>
</feature>
<accession>A0A9W7T782</accession>
<feature type="domain" description="Immunoglobulin" evidence="3">
    <location>
        <begin position="46"/>
        <end position="149"/>
    </location>
</feature>
<dbReference type="EMBL" id="JAFHDT010000025">
    <property type="protein sequence ID" value="KAI7791546.1"/>
    <property type="molecule type" value="Genomic_DNA"/>
</dbReference>
<keyword evidence="5" id="KW-1185">Reference proteome</keyword>
<proteinExistence type="predicted"/>
<protein>
    <submittedName>
        <fullName evidence="4">SLAM family member 6</fullName>
    </submittedName>
</protein>
<dbReference type="Pfam" id="PF07686">
    <property type="entry name" value="V-set"/>
    <property type="match status" value="1"/>
</dbReference>
<feature type="chain" id="PRO_5040766010" evidence="2">
    <location>
        <begin position="20"/>
        <end position="190"/>
    </location>
</feature>
<sequence length="190" mass="21266">MTDHLFIVALSVLLAVLRAEPLSEKRKAVFERSSYRGHSGVFGANEVPVSVKEGEFVNLPIKPDETYAAYMLLWLFNDETTFIARIDRNPHNVSIPGNNDERFRNRLKMDGQTASLTISDVRNTDTGLYKLKIISGSGISYKTFNVTVTEPSQTSHWMITGPVLAVVLLLVLLGVSVIIYKRSRKSKSHI</sequence>
<dbReference type="AlphaFoldDB" id="A0A9W7T782"/>
<evidence type="ECO:0000256" key="2">
    <source>
        <dbReference type="SAM" id="SignalP"/>
    </source>
</evidence>